<organism evidence="2 3">
    <name type="scientific">Actinoplanes campanulatus</name>
    <dbReference type="NCBI Taxonomy" id="113559"/>
    <lineage>
        <taxon>Bacteria</taxon>
        <taxon>Bacillati</taxon>
        <taxon>Actinomycetota</taxon>
        <taxon>Actinomycetes</taxon>
        <taxon>Micromonosporales</taxon>
        <taxon>Micromonosporaceae</taxon>
        <taxon>Actinoplanes</taxon>
    </lineage>
</organism>
<evidence type="ECO:0000313" key="2">
    <source>
        <dbReference type="EMBL" id="MBB3101227.1"/>
    </source>
</evidence>
<dbReference type="AlphaFoldDB" id="A0A7W5AS35"/>
<accession>A0A7W5AS35</accession>
<evidence type="ECO:0000313" key="3">
    <source>
        <dbReference type="Proteomes" id="UP000590749"/>
    </source>
</evidence>
<dbReference type="Proteomes" id="UP000590749">
    <property type="component" value="Unassembled WGS sequence"/>
</dbReference>
<proteinExistence type="predicted"/>
<comment type="caution">
    <text evidence="2">The sequence shown here is derived from an EMBL/GenBank/DDBJ whole genome shotgun (WGS) entry which is preliminary data.</text>
</comment>
<sequence length="114" mass="11779">MTRIDLTATPGTERAVKGAAASLIDLGGPHSPVFHTLHARGPHAGQTAYEIDAEELDAVVPGFVNPVFSWPILRGESLAPGPVSPQPGGTGSGTWHATAALESLSHARPTTRPD</sequence>
<dbReference type="EMBL" id="JACHXF010000034">
    <property type="protein sequence ID" value="MBB3101227.1"/>
    <property type="molecule type" value="Genomic_DNA"/>
</dbReference>
<gene>
    <name evidence="2" type="ORF">FHR83_008955</name>
</gene>
<name>A0A7W5AS35_9ACTN</name>
<reference evidence="2 3" key="1">
    <citation type="submission" date="2020-08" db="EMBL/GenBank/DDBJ databases">
        <title>Genomic Encyclopedia of Type Strains, Phase III (KMG-III): the genomes of soil and plant-associated and newly described type strains.</title>
        <authorList>
            <person name="Whitman W."/>
        </authorList>
    </citation>
    <scope>NUCLEOTIDE SEQUENCE [LARGE SCALE GENOMIC DNA]</scope>
    <source>
        <strain evidence="2 3">CECT 3287</strain>
    </source>
</reference>
<dbReference type="RefSeq" id="WP_221246342.1">
    <property type="nucleotide sequence ID" value="NZ_JACHXF010000034.1"/>
</dbReference>
<evidence type="ECO:0000256" key="1">
    <source>
        <dbReference type="SAM" id="MobiDB-lite"/>
    </source>
</evidence>
<protein>
    <submittedName>
        <fullName evidence="2">Uncharacterized protein</fullName>
    </submittedName>
</protein>
<keyword evidence="3" id="KW-1185">Reference proteome</keyword>
<feature type="region of interest" description="Disordered" evidence="1">
    <location>
        <begin position="78"/>
        <end position="114"/>
    </location>
</feature>